<accession>A0AAD7PBJ7</accession>
<sequence>MALVGCFTPRTPVPLPNLKFYRPKIVTISCAKTQRPPLSDGKGGKIHGTRTTSSRNLGEEKLVKSNPAKKEDKGSKEAEINESVVNQKGRQAATVLVEKLIEQSAGILERRRRM</sequence>
<gene>
    <name evidence="2" type="ORF">O6P43_029214</name>
</gene>
<feature type="compositionally biased region" description="Basic and acidic residues" evidence="1">
    <location>
        <begin position="57"/>
        <end position="79"/>
    </location>
</feature>
<dbReference type="KEGG" id="qsa:O6P43_029214"/>
<organism evidence="2 3">
    <name type="scientific">Quillaja saponaria</name>
    <name type="common">Soap bark tree</name>
    <dbReference type="NCBI Taxonomy" id="32244"/>
    <lineage>
        <taxon>Eukaryota</taxon>
        <taxon>Viridiplantae</taxon>
        <taxon>Streptophyta</taxon>
        <taxon>Embryophyta</taxon>
        <taxon>Tracheophyta</taxon>
        <taxon>Spermatophyta</taxon>
        <taxon>Magnoliopsida</taxon>
        <taxon>eudicotyledons</taxon>
        <taxon>Gunneridae</taxon>
        <taxon>Pentapetalae</taxon>
        <taxon>rosids</taxon>
        <taxon>fabids</taxon>
        <taxon>Fabales</taxon>
        <taxon>Quillajaceae</taxon>
        <taxon>Quillaja</taxon>
    </lineage>
</organism>
<feature type="region of interest" description="Disordered" evidence="1">
    <location>
        <begin position="32"/>
        <end position="81"/>
    </location>
</feature>
<evidence type="ECO:0000313" key="3">
    <source>
        <dbReference type="Proteomes" id="UP001163823"/>
    </source>
</evidence>
<dbReference type="EMBL" id="JARAOO010000012">
    <property type="protein sequence ID" value="KAJ7948780.1"/>
    <property type="molecule type" value="Genomic_DNA"/>
</dbReference>
<dbReference type="AlphaFoldDB" id="A0AAD7PBJ7"/>
<reference evidence="2" key="1">
    <citation type="journal article" date="2023" name="Science">
        <title>Elucidation of the pathway for biosynthesis of saponin adjuvants from the soapbark tree.</title>
        <authorList>
            <person name="Reed J."/>
            <person name="Orme A."/>
            <person name="El-Demerdash A."/>
            <person name="Owen C."/>
            <person name="Martin L.B.B."/>
            <person name="Misra R.C."/>
            <person name="Kikuchi S."/>
            <person name="Rejzek M."/>
            <person name="Martin A.C."/>
            <person name="Harkess A."/>
            <person name="Leebens-Mack J."/>
            <person name="Louveau T."/>
            <person name="Stephenson M.J."/>
            <person name="Osbourn A."/>
        </authorList>
    </citation>
    <scope>NUCLEOTIDE SEQUENCE</scope>
    <source>
        <strain evidence="2">S10</strain>
    </source>
</reference>
<keyword evidence="3" id="KW-1185">Reference proteome</keyword>
<protein>
    <submittedName>
        <fullName evidence="2">Uncharacterized protein</fullName>
    </submittedName>
</protein>
<proteinExistence type="predicted"/>
<name>A0AAD7PBJ7_QUISA</name>
<comment type="caution">
    <text evidence="2">The sequence shown here is derived from an EMBL/GenBank/DDBJ whole genome shotgun (WGS) entry which is preliminary data.</text>
</comment>
<dbReference type="Proteomes" id="UP001163823">
    <property type="component" value="Chromosome 12"/>
</dbReference>
<evidence type="ECO:0000256" key="1">
    <source>
        <dbReference type="SAM" id="MobiDB-lite"/>
    </source>
</evidence>
<evidence type="ECO:0000313" key="2">
    <source>
        <dbReference type="EMBL" id="KAJ7948780.1"/>
    </source>
</evidence>